<feature type="compositionally biased region" description="Polar residues" evidence="2">
    <location>
        <begin position="617"/>
        <end position="630"/>
    </location>
</feature>
<evidence type="ECO:0000313" key="4">
    <source>
        <dbReference type="EMBL" id="KZZ98788.1"/>
    </source>
</evidence>
<dbReference type="STRING" id="1081109.A0A168EH16"/>
<evidence type="ECO:0000259" key="3">
    <source>
        <dbReference type="SMART" id="SM01017"/>
    </source>
</evidence>
<accession>A0A168EH16</accession>
<keyword evidence="5" id="KW-1185">Reference proteome</keyword>
<feature type="region of interest" description="Disordered" evidence="2">
    <location>
        <begin position="697"/>
        <end position="837"/>
    </location>
</feature>
<sequence length="837" mass="89090">MPPDPVARDGITGRPSTASSQSPSPSPPLTTGNVASAIDPTTPPEHINDPIAVVSRVKSASPATATRPKLFSRFSLPPLQLGLSLRGKNRNIADFHIRCDEPHKNYSAGDSVRGAVVLAVIKPLRITHLVVTLHGYVRVFKDPTSVAKAQNVTTIPPSGSSWRAQYQGNGLTSLFQDEQVLSGEGRIEPGKYEFGFDLMFPNKALPSSIDFERGTISYTITATLTRPTTIAPTTTCDRKVTLLQQIDVGLLSPPRPRTIFLEPISKRTRRKKSTVSDKLPGPTAQEFNDAASEADSSVITEDSVRGERNSHSPSEARAGTAPSDVLSQVSGESGHSVSTTSRHEFTQLSHVGSTLTSAVKQQAVDDKTITATIELLKGGCLPGEAVTVRVNVQHVKNFKSMTGVIVTLFRQSRIDTTPPPASALEASEVSRRSYKEDPYPKSRTGLAGLSLSSTSSTSVFRKDLDQSAAPLIVDPITLQASITLSVRIPDDAFPTIKGVPGDIIWFKYQAEVIVDLGGRLTAQLGGGASTSRFGGNASGEQPQIFFGPQRGSNIADTTQVKGQKGIIYVSLETVVGTVDSGKSRQSAKPAPRQRTIRIADANENEIIQPESFGQDGRQPQPQGSILTNGYSHAGPSNGEPDYTMPPPHPADAQQPVWAAPSSLQTAAITAPTYIPSPQIPDPANMTEKDRIRQAETRLLPSQPPAGPSTLGDHDDIYDAEDTPRLPPSGAMVPSVAEVEAGPTASAAEDGPHGRQIEDKQELERRRLLQEASAPPDFPEDMERPSGSLPTTAIADASNEPTAPSLDGDGADEYRGYGVGAGSSRANGGLEQLPAYQR</sequence>
<feature type="region of interest" description="Disordered" evidence="2">
    <location>
        <begin position="578"/>
        <end position="662"/>
    </location>
</feature>
<dbReference type="GO" id="GO:0005886">
    <property type="term" value="C:plasma membrane"/>
    <property type="evidence" value="ECO:0007669"/>
    <property type="project" value="TreeGrafter"/>
</dbReference>
<feature type="compositionally biased region" description="Basic and acidic residues" evidence="2">
    <location>
        <begin position="428"/>
        <end position="440"/>
    </location>
</feature>
<feature type="compositionally biased region" description="Polar residues" evidence="2">
    <location>
        <begin position="325"/>
        <end position="341"/>
    </location>
</feature>
<dbReference type="Gene3D" id="2.60.40.640">
    <property type="match status" value="1"/>
</dbReference>
<dbReference type="OrthoDB" id="7785529at2759"/>
<dbReference type="GO" id="GO:0070086">
    <property type="term" value="P:ubiquitin-dependent endocytosis"/>
    <property type="evidence" value="ECO:0007669"/>
    <property type="project" value="TreeGrafter"/>
</dbReference>
<feature type="region of interest" description="Disordered" evidence="2">
    <location>
        <begin position="417"/>
        <end position="440"/>
    </location>
</feature>
<evidence type="ECO:0000256" key="1">
    <source>
        <dbReference type="ARBA" id="ARBA00037950"/>
    </source>
</evidence>
<dbReference type="AlphaFoldDB" id="A0A168EH16"/>
<dbReference type="InterPro" id="IPR011022">
    <property type="entry name" value="Arrestin_C-like"/>
</dbReference>
<dbReference type="PANTHER" id="PTHR11188:SF161">
    <property type="entry name" value="PH-RESPONSE REGULATOR PROTEIN PALF_RIM8"/>
    <property type="match status" value="1"/>
</dbReference>
<dbReference type="Proteomes" id="UP000078544">
    <property type="component" value="Unassembled WGS sequence"/>
</dbReference>
<dbReference type="SUPFAM" id="SSF81296">
    <property type="entry name" value="E set domains"/>
    <property type="match status" value="1"/>
</dbReference>
<evidence type="ECO:0000256" key="2">
    <source>
        <dbReference type="SAM" id="MobiDB-lite"/>
    </source>
</evidence>
<proteinExistence type="inferred from homology"/>
<dbReference type="InterPro" id="IPR014756">
    <property type="entry name" value="Ig_E-set"/>
</dbReference>
<feature type="domain" description="Arrestin C-terminal-like" evidence="3">
    <location>
        <begin position="365"/>
        <end position="533"/>
    </location>
</feature>
<name>A0A168EH16_9HYPO</name>
<dbReference type="EMBL" id="AZGY01000004">
    <property type="protein sequence ID" value="KZZ98788.1"/>
    <property type="molecule type" value="Genomic_DNA"/>
</dbReference>
<dbReference type="InterPro" id="IPR050357">
    <property type="entry name" value="Arrestin_domain-protein"/>
</dbReference>
<reference evidence="4 5" key="1">
    <citation type="journal article" date="2016" name="Genome Biol. Evol.">
        <title>Divergent and convergent evolution of fungal pathogenicity.</title>
        <authorList>
            <person name="Shang Y."/>
            <person name="Xiao G."/>
            <person name="Zheng P."/>
            <person name="Cen K."/>
            <person name="Zhan S."/>
            <person name="Wang C."/>
        </authorList>
    </citation>
    <scope>NUCLEOTIDE SEQUENCE [LARGE SCALE GENOMIC DNA]</scope>
    <source>
        <strain evidence="4 5">RCEF 2490</strain>
    </source>
</reference>
<dbReference type="GO" id="GO:0031625">
    <property type="term" value="F:ubiquitin protein ligase binding"/>
    <property type="evidence" value="ECO:0007669"/>
    <property type="project" value="TreeGrafter"/>
</dbReference>
<comment type="similarity">
    <text evidence="1">Belongs to the arrestin family. PalF/RIM8 subfamily.</text>
</comment>
<dbReference type="InterPro" id="IPR011021">
    <property type="entry name" value="Arrestin-like_N"/>
</dbReference>
<organism evidence="4 5">
    <name type="scientific">Moelleriella libera RCEF 2490</name>
    <dbReference type="NCBI Taxonomy" id="1081109"/>
    <lineage>
        <taxon>Eukaryota</taxon>
        <taxon>Fungi</taxon>
        <taxon>Dikarya</taxon>
        <taxon>Ascomycota</taxon>
        <taxon>Pezizomycotina</taxon>
        <taxon>Sordariomycetes</taxon>
        <taxon>Hypocreomycetidae</taxon>
        <taxon>Hypocreales</taxon>
        <taxon>Clavicipitaceae</taxon>
        <taxon>Moelleriella</taxon>
    </lineage>
</organism>
<feature type="region of interest" description="Disordered" evidence="2">
    <location>
        <begin position="1"/>
        <end position="46"/>
    </location>
</feature>
<dbReference type="PANTHER" id="PTHR11188">
    <property type="entry name" value="ARRESTIN DOMAIN CONTAINING PROTEIN"/>
    <property type="match status" value="1"/>
</dbReference>
<feature type="compositionally biased region" description="Basic and acidic residues" evidence="2">
    <location>
        <begin position="749"/>
        <end position="768"/>
    </location>
</feature>
<protein>
    <submittedName>
        <fullName evidence="4">pH response protein PalF</fullName>
    </submittedName>
</protein>
<dbReference type="GO" id="GO:0030674">
    <property type="term" value="F:protein-macromolecule adaptor activity"/>
    <property type="evidence" value="ECO:0007669"/>
    <property type="project" value="TreeGrafter"/>
</dbReference>
<gene>
    <name evidence="4" type="ORF">AAL_02339</name>
</gene>
<dbReference type="GO" id="GO:0005829">
    <property type="term" value="C:cytosol"/>
    <property type="evidence" value="ECO:0007669"/>
    <property type="project" value="TreeGrafter"/>
</dbReference>
<feature type="region of interest" description="Disordered" evidence="2">
    <location>
        <begin position="270"/>
        <end position="341"/>
    </location>
</feature>
<dbReference type="InterPro" id="IPR014752">
    <property type="entry name" value="Arrestin-like_C"/>
</dbReference>
<dbReference type="SMART" id="SM01017">
    <property type="entry name" value="Arrestin_C"/>
    <property type="match status" value="1"/>
</dbReference>
<evidence type="ECO:0000313" key="5">
    <source>
        <dbReference type="Proteomes" id="UP000078544"/>
    </source>
</evidence>
<dbReference type="Pfam" id="PF00339">
    <property type="entry name" value="Arrestin_N"/>
    <property type="match status" value="1"/>
</dbReference>
<comment type="caution">
    <text evidence="4">The sequence shown here is derived from an EMBL/GenBank/DDBJ whole genome shotgun (WGS) entry which is preliminary data.</text>
</comment>